<keyword evidence="8" id="KW-0539">Nucleus</keyword>
<dbReference type="PANTHER" id="PTHR26374:SF379">
    <property type="entry name" value="ZINC FINGER PROTEIN ZAT12"/>
    <property type="match status" value="1"/>
</dbReference>
<keyword evidence="13" id="KW-1185">Reference proteome</keyword>
<dbReference type="Gene3D" id="3.30.160.60">
    <property type="entry name" value="Classic Zinc Finger"/>
    <property type="match status" value="1"/>
</dbReference>
<sequence>MMKSTKGGADDLETSAMKNCLVLLATKAAAAAAKTDESRADEDGQCTFACKTCGKKFNSFQALGGHCASHRRQSSVTVGGSGDSLAEAKPKRHACSVCKVEFPTGQALGGHMRRHRGVVVPAVTGERSSITTDASVDNSDGKKRKNKDVSEEEVGPVIKNSSSKRVCLDLNLSFARWIEKKEDEQFKRDDNDDEEKIEEGEIVEEEEEEIDFLKLELRQPIRD</sequence>
<comment type="subcellular location">
    <subcellularLocation>
        <location evidence="1">Nucleus</location>
    </subcellularLocation>
</comment>
<reference evidence="12" key="1">
    <citation type="submission" date="2024-03" db="EMBL/GenBank/DDBJ databases">
        <title>WGS assembly of Saponaria officinalis var. Norfolk2.</title>
        <authorList>
            <person name="Jenkins J."/>
            <person name="Shu S."/>
            <person name="Grimwood J."/>
            <person name="Barry K."/>
            <person name="Goodstein D."/>
            <person name="Schmutz J."/>
            <person name="Leebens-Mack J."/>
            <person name="Osbourn A."/>
        </authorList>
    </citation>
    <scope>NUCLEOTIDE SEQUENCE [LARGE SCALE GENOMIC DNA]</scope>
    <source>
        <strain evidence="12">JIC</strain>
    </source>
</reference>
<dbReference type="Pfam" id="PF13912">
    <property type="entry name" value="zf-C2H2_6"/>
    <property type="match status" value="2"/>
</dbReference>
<evidence type="ECO:0000256" key="9">
    <source>
        <dbReference type="PROSITE-ProRule" id="PRU00042"/>
    </source>
</evidence>
<evidence type="ECO:0000256" key="4">
    <source>
        <dbReference type="ARBA" id="ARBA00022771"/>
    </source>
</evidence>
<accession>A0AAW1LQ78</accession>
<evidence type="ECO:0000256" key="8">
    <source>
        <dbReference type="ARBA" id="ARBA00023242"/>
    </source>
</evidence>
<evidence type="ECO:0000313" key="12">
    <source>
        <dbReference type="EMBL" id="KAK9734856.1"/>
    </source>
</evidence>
<feature type="domain" description="C2H2-type" evidence="11">
    <location>
        <begin position="48"/>
        <end position="75"/>
    </location>
</feature>
<comment type="caution">
    <text evidence="12">The sequence shown here is derived from an EMBL/GenBank/DDBJ whole genome shotgun (WGS) entry which is preliminary data.</text>
</comment>
<feature type="region of interest" description="Disordered" evidence="10">
    <location>
        <begin position="126"/>
        <end position="155"/>
    </location>
</feature>
<dbReference type="PANTHER" id="PTHR26374">
    <property type="entry name" value="ZINC FINGER PROTEIN ZAT5"/>
    <property type="match status" value="1"/>
</dbReference>
<evidence type="ECO:0000256" key="5">
    <source>
        <dbReference type="ARBA" id="ARBA00022833"/>
    </source>
</evidence>
<keyword evidence="4 9" id="KW-0863">Zinc-finger</keyword>
<dbReference type="AlphaFoldDB" id="A0AAW1LQ78"/>
<dbReference type="GO" id="GO:0006950">
    <property type="term" value="P:response to stress"/>
    <property type="evidence" value="ECO:0007669"/>
    <property type="project" value="TreeGrafter"/>
</dbReference>
<dbReference type="PROSITE" id="PS00028">
    <property type="entry name" value="ZINC_FINGER_C2H2_1"/>
    <property type="match status" value="2"/>
</dbReference>
<dbReference type="PROSITE" id="PS50157">
    <property type="entry name" value="ZINC_FINGER_C2H2_2"/>
    <property type="match status" value="1"/>
</dbReference>
<dbReference type="EMBL" id="JBDFQZ010000004">
    <property type="protein sequence ID" value="KAK9734856.1"/>
    <property type="molecule type" value="Genomic_DNA"/>
</dbReference>
<keyword evidence="7" id="KW-0804">Transcription</keyword>
<keyword evidence="2" id="KW-0479">Metal-binding</keyword>
<evidence type="ECO:0000256" key="3">
    <source>
        <dbReference type="ARBA" id="ARBA00022737"/>
    </source>
</evidence>
<organism evidence="12 13">
    <name type="scientific">Saponaria officinalis</name>
    <name type="common">Common soapwort</name>
    <name type="synonym">Lychnis saponaria</name>
    <dbReference type="NCBI Taxonomy" id="3572"/>
    <lineage>
        <taxon>Eukaryota</taxon>
        <taxon>Viridiplantae</taxon>
        <taxon>Streptophyta</taxon>
        <taxon>Embryophyta</taxon>
        <taxon>Tracheophyta</taxon>
        <taxon>Spermatophyta</taxon>
        <taxon>Magnoliopsida</taxon>
        <taxon>eudicotyledons</taxon>
        <taxon>Gunneridae</taxon>
        <taxon>Pentapetalae</taxon>
        <taxon>Caryophyllales</taxon>
        <taxon>Caryophyllaceae</taxon>
        <taxon>Caryophylleae</taxon>
        <taxon>Saponaria</taxon>
    </lineage>
</organism>
<keyword evidence="3" id="KW-0677">Repeat</keyword>
<evidence type="ECO:0000256" key="10">
    <source>
        <dbReference type="SAM" id="MobiDB-lite"/>
    </source>
</evidence>
<dbReference type="GO" id="GO:0008270">
    <property type="term" value="F:zinc ion binding"/>
    <property type="evidence" value="ECO:0007669"/>
    <property type="project" value="UniProtKB-KW"/>
</dbReference>
<keyword evidence="5" id="KW-0862">Zinc</keyword>
<dbReference type="GO" id="GO:0010200">
    <property type="term" value="P:response to chitin"/>
    <property type="evidence" value="ECO:0007669"/>
    <property type="project" value="TreeGrafter"/>
</dbReference>
<gene>
    <name evidence="12" type="ORF">RND81_04G167900</name>
</gene>
<feature type="region of interest" description="Disordered" evidence="10">
    <location>
        <begin position="183"/>
        <end position="207"/>
    </location>
</feature>
<evidence type="ECO:0000256" key="2">
    <source>
        <dbReference type="ARBA" id="ARBA00022723"/>
    </source>
</evidence>
<evidence type="ECO:0000256" key="7">
    <source>
        <dbReference type="ARBA" id="ARBA00023163"/>
    </source>
</evidence>
<feature type="compositionally biased region" description="Polar residues" evidence="10">
    <location>
        <begin position="126"/>
        <end position="138"/>
    </location>
</feature>
<dbReference type="SMART" id="SM00355">
    <property type="entry name" value="ZnF_C2H2"/>
    <property type="match status" value="2"/>
</dbReference>
<dbReference type="SUPFAM" id="SSF57667">
    <property type="entry name" value="beta-beta-alpha zinc fingers"/>
    <property type="match status" value="1"/>
</dbReference>
<evidence type="ECO:0000256" key="6">
    <source>
        <dbReference type="ARBA" id="ARBA00023015"/>
    </source>
</evidence>
<dbReference type="GO" id="GO:0005634">
    <property type="term" value="C:nucleus"/>
    <property type="evidence" value="ECO:0007669"/>
    <property type="project" value="UniProtKB-SubCell"/>
</dbReference>
<name>A0AAW1LQ78_SAPOF</name>
<proteinExistence type="predicted"/>
<protein>
    <recommendedName>
        <fullName evidence="11">C2H2-type domain-containing protein</fullName>
    </recommendedName>
</protein>
<feature type="compositionally biased region" description="Acidic residues" evidence="10">
    <location>
        <begin position="191"/>
        <end position="207"/>
    </location>
</feature>
<keyword evidence="6" id="KW-0805">Transcription regulation</keyword>
<dbReference type="InterPro" id="IPR036236">
    <property type="entry name" value="Znf_C2H2_sf"/>
</dbReference>
<dbReference type="InterPro" id="IPR013087">
    <property type="entry name" value="Znf_C2H2_type"/>
</dbReference>
<evidence type="ECO:0000313" key="13">
    <source>
        <dbReference type="Proteomes" id="UP001443914"/>
    </source>
</evidence>
<dbReference type="Proteomes" id="UP001443914">
    <property type="component" value="Unassembled WGS sequence"/>
</dbReference>
<evidence type="ECO:0000256" key="1">
    <source>
        <dbReference type="ARBA" id="ARBA00004123"/>
    </source>
</evidence>
<evidence type="ECO:0000259" key="11">
    <source>
        <dbReference type="PROSITE" id="PS50157"/>
    </source>
</evidence>